<dbReference type="Proteomes" id="UP000310458">
    <property type="component" value="Unassembled WGS sequence"/>
</dbReference>
<gene>
    <name evidence="3" type="ORF">FEF26_00790</name>
</gene>
<name>A0A5R9BLI2_9MICC</name>
<feature type="compositionally biased region" description="Acidic residues" evidence="1">
    <location>
        <begin position="273"/>
        <end position="284"/>
    </location>
</feature>
<keyword evidence="2" id="KW-1133">Transmembrane helix</keyword>
<dbReference type="EMBL" id="VAVZ01000002">
    <property type="protein sequence ID" value="TLQ01010.1"/>
    <property type="molecule type" value="Genomic_DNA"/>
</dbReference>
<keyword evidence="4" id="KW-1185">Reference proteome</keyword>
<feature type="compositionally biased region" description="Basic and acidic residues" evidence="1">
    <location>
        <begin position="142"/>
        <end position="156"/>
    </location>
</feature>
<dbReference type="AlphaFoldDB" id="A0A5R9BLI2"/>
<feature type="region of interest" description="Disordered" evidence="1">
    <location>
        <begin position="90"/>
        <end position="171"/>
    </location>
</feature>
<evidence type="ECO:0000313" key="4">
    <source>
        <dbReference type="Proteomes" id="UP000310458"/>
    </source>
</evidence>
<keyword evidence="2" id="KW-0812">Transmembrane</keyword>
<feature type="region of interest" description="Disordered" evidence="1">
    <location>
        <begin position="216"/>
        <end position="298"/>
    </location>
</feature>
<evidence type="ECO:0000313" key="3">
    <source>
        <dbReference type="EMBL" id="TLQ01010.1"/>
    </source>
</evidence>
<dbReference type="RefSeq" id="WP_138251635.1">
    <property type="nucleotide sequence ID" value="NZ_VAVZ01000002.1"/>
</dbReference>
<feature type="compositionally biased region" description="Basic residues" evidence="1">
    <location>
        <begin position="90"/>
        <end position="103"/>
    </location>
</feature>
<reference evidence="3 4" key="1">
    <citation type="submission" date="2019-05" db="EMBL/GenBank/DDBJ databases">
        <title>Nesterenkonia sp. GY074 isolated from the Southern Atlantic Ocean.</title>
        <authorList>
            <person name="Zhang G."/>
        </authorList>
    </citation>
    <scope>NUCLEOTIDE SEQUENCE [LARGE SCALE GENOMIC DNA]</scope>
    <source>
        <strain evidence="3 4">GY074</strain>
    </source>
</reference>
<dbReference type="OrthoDB" id="4964873at2"/>
<feature type="compositionally biased region" description="Basic and acidic residues" evidence="1">
    <location>
        <begin position="1"/>
        <end position="28"/>
    </location>
</feature>
<keyword evidence="2" id="KW-0472">Membrane</keyword>
<feature type="compositionally biased region" description="Acidic residues" evidence="1">
    <location>
        <begin position="240"/>
        <end position="265"/>
    </location>
</feature>
<evidence type="ECO:0000256" key="2">
    <source>
        <dbReference type="SAM" id="Phobius"/>
    </source>
</evidence>
<sequence>MNAFHEDAGGGEKEPRRHAPEPAPEKPPRPSVPQTLAGMLTAITVTYLMSFLGVAGTVIGVGLVSVLTVLGNFMYSSAIFSAKEKVKKVQPMKRGRPKAKTRSQRSESLDENVTEFGYSAAAHTGPGADTSESFGSEFLGSDSREQETVDAGRDEQTLATAESEAESSPGRLRQAWKVTMERYGPKRIFGSIALVFVLLAGTVTVIELSAGQPLSGIVRNEDSSGTSFFGGSRGTSGPGDEGEDTEIEEDDTGELPPPEQEDIQEEPPAPEAPQEEEAPVEEPQQEQQPAPKEGAPEE</sequence>
<feature type="transmembrane region" description="Helical" evidence="2">
    <location>
        <begin position="61"/>
        <end position="82"/>
    </location>
</feature>
<proteinExistence type="predicted"/>
<protein>
    <submittedName>
        <fullName evidence="3">Uncharacterized protein</fullName>
    </submittedName>
</protein>
<feature type="region of interest" description="Disordered" evidence="1">
    <location>
        <begin position="1"/>
        <end position="34"/>
    </location>
</feature>
<feature type="transmembrane region" description="Helical" evidence="2">
    <location>
        <begin position="188"/>
        <end position="210"/>
    </location>
</feature>
<evidence type="ECO:0000256" key="1">
    <source>
        <dbReference type="SAM" id="MobiDB-lite"/>
    </source>
</evidence>
<organism evidence="3 4">
    <name type="scientific">Nesterenkonia salmonea</name>
    <dbReference type="NCBI Taxonomy" id="1804987"/>
    <lineage>
        <taxon>Bacteria</taxon>
        <taxon>Bacillati</taxon>
        <taxon>Actinomycetota</taxon>
        <taxon>Actinomycetes</taxon>
        <taxon>Micrococcales</taxon>
        <taxon>Micrococcaceae</taxon>
        <taxon>Nesterenkonia</taxon>
    </lineage>
</organism>
<comment type="caution">
    <text evidence="3">The sequence shown here is derived from an EMBL/GenBank/DDBJ whole genome shotgun (WGS) entry which is preliminary data.</text>
</comment>
<accession>A0A5R9BLI2</accession>
<feature type="compositionally biased region" description="Low complexity" evidence="1">
    <location>
        <begin position="285"/>
        <end position="298"/>
    </location>
</feature>